<keyword evidence="3" id="KW-1185">Reference proteome</keyword>
<dbReference type="Proteomes" id="UP000001292">
    <property type="component" value="Unassembled WGS sequence"/>
</dbReference>
<dbReference type="PhylomeDB" id="B4IME2"/>
<protein>
    <submittedName>
        <fullName evidence="2">GM24752</fullName>
    </submittedName>
</protein>
<gene>
    <name evidence="2" type="primary">Dsec\GM24752</name>
    <name evidence="2" type="ORF">Dsec_GM24752</name>
</gene>
<name>B4IME2_DROSE</name>
<proteinExistence type="predicted"/>
<accession>B4IME2</accession>
<feature type="compositionally biased region" description="Low complexity" evidence="1">
    <location>
        <begin position="293"/>
        <end position="302"/>
    </location>
</feature>
<evidence type="ECO:0000256" key="1">
    <source>
        <dbReference type="SAM" id="MobiDB-lite"/>
    </source>
</evidence>
<dbReference type="OMA" id="YERITHI"/>
<dbReference type="AlphaFoldDB" id="B4IME2"/>
<reference evidence="2 3" key="1">
    <citation type="journal article" date="2007" name="Nature">
        <title>Evolution of genes and genomes on the Drosophila phylogeny.</title>
        <authorList>
            <consortium name="Drosophila 12 Genomes Consortium"/>
            <person name="Clark A.G."/>
            <person name="Eisen M.B."/>
            <person name="Smith D.R."/>
            <person name="Bergman C.M."/>
            <person name="Oliver B."/>
            <person name="Markow T.A."/>
            <person name="Kaufman T.C."/>
            <person name="Kellis M."/>
            <person name="Gelbart W."/>
            <person name="Iyer V.N."/>
            <person name="Pollard D.A."/>
            <person name="Sackton T.B."/>
            <person name="Larracuente A.M."/>
            <person name="Singh N.D."/>
            <person name="Abad J.P."/>
            <person name="Abt D.N."/>
            <person name="Adryan B."/>
            <person name="Aguade M."/>
            <person name="Akashi H."/>
            <person name="Anderson W.W."/>
            <person name="Aquadro C.F."/>
            <person name="Ardell D.H."/>
            <person name="Arguello R."/>
            <person name="Artieri C.G."/>
            <person name="Barbash D.A."/>
            <person name="Barker D."/>
            <person name="Barsanti P."/>
            <person name="Batterham P."/>
            <person name="Batzoglou S."/>
            <person name="Begun D."/>
            <person name="Bhutkar A."/>
            <person name="Blanco E."/>
            <person name="Bosak S.A."/>
            <person name="Bradley R.K."/>
            <person name="Brand A.D."/>
            <person name="Brent M.R."/>
            <person name="Brooks A.N."/>
            <person name="Brown R.H."/>
            <person name="Butlin R.K."/>
            <person name="Caggese C."/>
            <person name="Calvi B.R."/>
            <person name="Bernardo de Carvalho A."/>
            <person name="Caspi A."/>
            <person name="Castrezana S."/>
            <person name="Celniker S.E."/>
            <person name="Chang J.L."/>
            <person name="Chapple C."/>
            <person name="Chatterji S."/>
            <person name="Chinwalla A."/>
            <person name="Civetta A."/>
            <person name="Clifton S.W."/>
            <person name="Comeron J.M."/>
            <person name="Costello J.C."/>
            <person name="Coyne J.A."/>
            <person name="Daub J."/>
            <person name="David R.G."/>
            <person name="Delcher A.L."/>
            <person name="Delehaunty K."/>
            <person name="Do C.B."/>
            <person name="Ebling H."/>
            <person name="Edwards K."/>
            <person name="Eickbush T."/>
            <person name="Evans J.D."/>
            <person name="Filipski A."/>
            <person name="Findeiss S."/>
            <person name="Freyhult E."/>
            <person name="Fulton L."/>
            <person name="Fulton R."/>
            <person name="Garcia A.C."/>
            <person name="Gardiner A."/>
            <person name="Garfield D.A."/>
            <person name="Garvin B.E."/>
            <person name="Gibson G."/>
            <person name="Gilbert D."/>
            <person name="Gnerre S."/>
            <person name="Godfrey J."/>
            <person name="Good R."/>
            <person name="Gotea V."/>
            <person name="Gravely B."/>
            <person name="Greenberg A.J."/>
            <person name="Griffiths-Jones S."/>
            <person name="Gross S."/>
            <person name="Guigo R."/>
            <person name="Gustafson E.A."/>
            <person name="Haerty W."/>
            <person name="Hahn M.W."/>
            <person name="Halligan D.L."/>
            <person name="Halpern A.L."/>
            <person name="Halter G.M."/>
            <person name="Han M.V."/>
            <person name="Heger A."/>
            <person name="Hillier L."/>
            <person name="Hinrichs A.S."/>
            <person name="Holmes I."/>
            <person name="Hoskins R.A."/>
            <person name="Hubisz M.J."/>
            <person name="Hultmark D."/>
            <person name="Huntley M.A."/>
            <person name="Jaffe D.B."/>
            <person name="Jagadeeshan S."/>
            <person name="Jeck W.R."/>
            <person name="Johnson J."/>
            <person name="Jones C.D."/>
            <person name="Jordan W.C."/>
            <person name="Karpen G.H."/>
            <person name="Kataoka E."/>
            <person name="Keightley P.D."/>
            <person name="Kheradpour P."/>
            <person name="Kirkness E.F."/>
            <person name="Koerich L.B."/>
            <person name="Kristiansen K."/>
            <person name="Kudrna D."/>
            <person name="Kulathinal R.J."/>
            <person name="Kumar S."/>
            <person name="Kwok R."/>
            <person name="Lander E."/>
            <person name="Langley C.H."/>
            <person name="Lapoint R."/>
            <person name="Lazzaro B.P."/>
            <person name="Lee S.J."/>
            <person name="Levesque L."/>
            <person name="Li R."/>
            <person name="Lin C.F."/>
            <person name="Lin M.F."/>
            <person name="Lindblad-Toh K."/>
            <person name="Llopart A."/>
            <person name="Long M."/>
            <person name="Low L."/>
            <person name="Lozovsky E."/>
            <person name="Lu J."/>
            <person name="Luo M."/>
            <person name="Machado C.A."/>
            <person name="Makalowski W."/>
            <person name="Marzo M."/>
            <person name="Matsuda M."/>
            <person name="Matzkin L."/>
            <person name="McAllister B."/>
            <person name="McBride C.S."/>
            <person name="McKernan B."/>
            <person name="McKernan K."/>
            <person name="Mendez-Lago M."/>
            <person name="Minx P."/>
            <person name="Mollenhauer M.U."/>
            <person name="Montooth K."/>
            <person name="Mount S.M."/>
            <person name="Mu X."/>
            <person name="Myers E."/>
            <person name="Negre B."/>
            <person name="Newfeld S."/>
            <person name="Nielsen R."/>
            <person name="Noor M.A."/>
            <person name="O'Grady P."/>
            <person name="Pachter L."/>
            <person name="Papaceit M."/>
            <person name="Parisi M.J."/>
            <person name="Parisi M."/>
            <person name="Parts L."/>
            <person name="Pedersen J.S."/>
            <person name="Pesole G."/>
            <person name="Phillippy A.M."/>
            <person name="Ponting C.P."/>
            <person name="Pop M."/>
            <person name="Porcelli D."/>
            <person name="Powell J.R."/>
            <person name="Prohaska S."/>
            <person name="Pruitt K."/>
            <person name="Puig M."/>
            <person name="Quesneville H."/>
            <person name="Ram K.R."/>
            <person name="Rand D."/>
            <person name="Rasmussen M.D."/>
            <person name="Reed L.K."/>
            <person name="Reenan R."/>
            <person name="Reily A."/>
            <person name="Remington K.A."/>
            <person name="Rieger T.T."/>
            <person name="Ritchie M.G."/>
            <person name="Robin C."/>
            <person name="Rogers Y.H."/>
            <person name="Rohde C."/>
            <person name="Rozas J."/>
            <person name="Rubenfield M.J."/>
            <person name="Ruiz A."/>
            <person name="Russo S."/>
            <person name="Salzberg S.L."/>
            <person name="Sanchez-Gracia A."/>
            <person name="Saranga D.J."/>
            <person name="Sato H."/>
            <person name="Schaeffer S.W."/>
            <person name="Schatz M.C."/>
            <person name="Schlenke T."/>
            <person name="Schwartz R."/>
            <person name="Segarra C."/>
            <person name="Singh R.S."/>
            <person name="Sirot L."/>
            <person name="Sirota M."/>
            <person name="Sisneros N.B."/>
            <person name="Smith C.D."/>
            <person name="Smith T.F."/>
            <person name="Spieth J."/>
            <person name="Stage D.E."/>
            <person name="Stark A."/>
            <person name="Stephan W."/>
            <person name="Strausberg R.L."/>
            <person name="Strempel S."/>
            <person name="Sturgill D."/>
            <person name="Sutton G."/>
            <person name="Sutton G.G."/>
            <person name="Tao W."/>
            <person name="Teichmann S."/>
            <person name="Tobari Y.N."/>
            <person name="Tomimura Y."/>
            <person name="Tsolas J.M."/>
            <person name="Valente V.L."/>
            <person name="Venter E."/>
            <person name="Venter J.C."/>
            <person name="Vicario S."/>
            <person name="Vieira F.G."/>
            <person name="Vilella A.J."/>
            <person name="Villasante A."/>
            <person name="Walenz B."/>
            <person name="Wang J."/>
            <person name="Wasserman M."/>
            <person name="Watts T."/>
            <person name="Wilson D."/>
            <person name="Wilson R.K."/>
            <person name="Wing R.A."/>
            <person name="Wolfner M.F."/>
            <person name="Wong A."/>
            <person name="Wong G.K."/>
            <person name="Wu C.I."/>
            <person name="Wu G."/>
            <person name="Yamamoto D."/>
            <person name="Yang H.P."/>
            <person name="Yang S.P."/>
            <person name="Yorke J.A."/>
            <person name="Yoshida K."/>
            <person name="Zdobnov E."/>
            <person name="Zhang P."/>
            <person name="Zhang Y."/>
            <person name="Zimin A.V."/>
            <person name="Baldwin J."/>
            <person name="Abdouelleil A."/>
            <person name="Abdulkadir J."/>
            <person name="Abebe A."/>
            <person name="Abera B."/>
            <person name="Abreu J."/>
            <person name="Acer S.C."/>
            <person name="Aftuck L."/>
            <person name="Alexander A."/>
            <person name="An P."/>
            <person name="Anderson E."/>
            <person name="Anderson S."/>
            <person name="Arachi H."/>
            <person name="Azer M."/>
            <person name="Bachantsang P."/>
            <person name="Barry A."/>
            <person name="Bayul T."/>
            <person name="Berlin A."/>
            <person name="Bessette D."/>
            <person name="Bloom T."/>
            <person name="Blye J."/>
            <person name="Boguslavskiy L."/>
            <person name="Bonnet C."/>
            <person name="Boukhgalter B."/>
            <person name="Bourzgui I."/>
            <person name="Brown A."/>
            <person name="Cahill P."/>
            <person name="Channer S."/>
            <person name="Cheshatsang Y."/>
            <person name="Chuda L."/>
            <person name="Citroen M."/>
            <person name="Collymore A."/>
            <person name="Cooke P."/>
            <person name="Costello M."/>
            <person name="D'Aco K."/>
            <person name="Daza R."/>
            <person name="De Haan G."/>
            <person name="DeGray S."/>
            <person name="DeMaso C."/>
            <person name="Dhargay N."/>
            <person name="Dooley K."/>
            <person name="Dooley E."/>
            <person name="Doricent M."/>
            <person name="Dorje P."/>
            <person name="Dorjee K."/>
            <person name="Dupes A."/>
            <person name="Elong R."/>
            <person name="Falk J."/>
            <person name="Farina A."/>
            <person name="Faro S."/>
            <person name="Ferguson D."/>
            <person name="Fisher S."/>
            <person name="Foley C.D."/>
            <person name="Franke A."/>
            <person name="Friedrich D."/>
            <person name="Gadbois L."/>
            <person name="Gearin G."/>
            <person name="Gearin C.R."/>
            <person name="Giannoukos G."/>
            <person name="Goode T."/>
            <person name="Graham J."/>
            <person name="Grandbois E."/>
            <person name="Grewal S."/>
            <person name="Gyaltsen K."/>
            <person name="Hafez N."/>
            <person name="Hagos B."/>
            <person name="Hall J."/>
            <person name="Henson C."/>
            <person name="Hollinger A."/>
            <person name="Honan T."/>
            <person name="Huard M.D."/>
            <person name="Hughes L."/>
            <person name="Hurhula B."/>
            <person name="Husby M.E."/>
            <person name="Kamat A."/>
            <person name="Kanga B."/>
            <person name="Kashin S."/>
            <person name="Khazanovich D."/>
            <person name="Kisner P."/>
            <person name="Lance K."/>
            <person name="Lara M."/>
            <person name="Lee W."/>
            <person name="Lennon N."/>
            <person name="Letendre F."/>
            <person name="LeVine R."/>
            <person name="Lipovsky A."/>
            <person name="Liu X."/>
            <person name="Liu J."/>
            <person name="Liu S."/>
            <person name="Lokyitsang T."/>
            <person name="Lokyitsang Y."/>
            <person name="Lubonja R."/>
            <person name="Lui A."/>
            <person name="MacDonald P."/>
            <person name="Magnisalis V."/>
            <person name="Maru K."/>
            <person name="Matthews C."/>
            <person name="McCusker W."/>
            <person name="McDonough S."/>
            <person name="Mehta T."/>
            <person name="Meldrim J."/>
            <person name="Meneus L."/>
            <person name="Mihai O."/>
            <person name="Mihalev A."/>
            <person name="Mihova T."/>
            <person name="Mittelman R."/>
            <person name="Mlenga V."/>
            <person name="Montmayeur A."/>
            <person name="Mulrain L."/>
            <person name="Navidi A."/>
            <person name="Naylor J."/>
            <person name="Negash T."/>
            <person name="Nguyen T."/>
            <person name="Nguyen N."/>
            <person name="Nicol R."/>
            <person name="Norbu C."/>
            <person name="Norbu N."/>
            <person name="Novod N."/>
            <person name="O'Neill B."/>
            <person name="Osman S."/>
            <person name="Markiewicz E."/>
            <person name="Oyono O.L."/>
            <person name="Patti C."/>
            <person name="Phunkhang P."/>
            <person name="Pierre F."/>
            <person name="Priest M."/>
            <person name="Raghuraman S."/>
            <person name="Rege F."/>
            <person name="Reyes R."/>
            <person name="Rise C."/>
            <person name="Rogov P."/>
            <person name="Ross K."/>
            <person name="Ryan E."/>
            <person name="Settipalli S."/>
            <person name="Shea T."/>
            <person name="Sherpa N."/>
            <person name="Shi L."/>
            <person name="Shih D."/>
            <person name="Sparrow T."/>
            <person name="Spaulding J."/>
            <person name="Stalker J."/>
            <person name="Stange-Thomann N."/>
            <person name="Stavropoulos S."/>
            <person name="Stone C."/>
            <person name="Strader C."/>
            <person name="Tesfaye S."/>
            <person name="Thomson T."/>
            <person name="Thoulutsang Y."/>
            <person name="Thoulutsang D."/>
            <person name="Topham K."/>
            <person name="Topping I."/>
            <person name="Tsamla T."/>
            <person name="Vassiliev H."/>
            <person name="Vo A."/>
            <person name="Wangchuk T."/>
            <person name="Wangdi T."/>
            <person name="Weiand M."/>
            <person name="Wilkinson J."/>
            <person name="Wilson A."/>
            <person name="Yadav S."/>
            <person name="Young G."/>
            <person name="Yu Q."/>
            <person name="Zembek L."/>
            <person name="Zhong D."/>
            <person name="Zimmer A."/>
            <person name="Zwirko Z."/>
            <person name="Jaffe D.B."/>
            <person name="Alvarez P."/>
            <person name="Brockman W."/>
            <person name="Butler J."/>
            <person name="Chin C."/>
            <person name="Gnerre S."/>
            <person name="Grabherr M."/>
            <person name="Kleber M."/>
            <person name="Mauceli E."/>
            <person name="MacCallum I."/>
        </authorList>
    </citation>
    <scope>NUCLEOTIDE SEQUENCE [LARGE SCALE GENOMIC DNA]</scope>
    <source>
        <strain evidence="3">Rob3c / Tucson 14021-0248.25</strain>
    </source>
</reference>
<feature type="region of interest" description="Disordered" evidence="1">
    <location>
        <begin position="175"/>
        <end position="229"/>
    </location>
</feature>
<sequence>MSNPTEGQEDKTSVLEAIKVIDLVEIIPKFEGMIALRAVRSKIVGAADRVLDLDEAELNWDQIKGILISHFKDKRSEQDLIMELTNIRERKLEVEALYTKVMTLKRALVSLVKSSGNNVLLRGEKVRWYEEMALNAFVSALKGPIGVTNRNMEGLNIAKAYEIACRERNLLALAESDRKAQDSTESKDKATEEVQKQEEKEESQPSGTHRETGGWPQYRWGGNDQPPFPMPFTMPNMNGWPGFGFPYPMMGNPFRAGNPYQGETSNYQRPYRNFQNRNSRWNQGQANRDRPWNNYGYNNNNGRDGGQLAIEAPTNTEGSGQSRMSKNVNNSNNSGQSRQSYNSYRSNNSNNSNNSGRSFNVNNTSDRMSNQASIRGQLHNIQEDDANFPQSASNNPQDI</sequence>
<feature type="region of interest" description="Disordered" evidence="1">
    <location>
        <begin position="277"/>
        <end position="366"/>
    </location>
</feature>
<organism evidence="3">
    <name type="scientific">Drosophila sechellia</name>
    <name type="common">Fruit fly</name>
    <dbReference type="NCBI Taxonomy" id="7238"/>
    <lineage>
        <taxon>Eukaryota</taxon>
        <taxon>Metazoa</taxon>
        <taxon>Ecdysozoa</taxon>
        <taxon>Arthropoda</taxon>
        <taxon>Hexapoda</taxon>
        <taxon>Insecta</taxon>
        <taxon>Pterygota</taxon>
        <taxon>Neoptera</taxon>
        <taxon>Endopterygota</taxon>
        <taxon>Diptera</taxon>
        <taxon>Brachycera</taxon>
        <taxon>Muscomorpha</taxon>
        <taxon>Ephydroidea</taxon>
        <taxon>Drosophilidae</taxon>
        <taxon>Drosophila</taxon>
        <taxon>Sophophora</taxon>
    </lineage>
</organism>
<feature type="compositionally biased region" description="Basic and acidic residues" evidence="1">
    <location>
        <begin position="175"/>
        <end position="212"/>
    </location>
</feature>
<feature type="compositionally biased region" description="Polar residues" evidence="1">
    <location>
        <begin position="313"/>
        <end position="326"/>
    </location>
</feature>
<dbReference type="EMBL" id="CH480979">
    <property type="protein sequence ID" value="EDW45838.1"/>
    <property type="molecule type" value="Genomic_DNA"/>
</dbReference>
<feature type="compositionally biased region" description="Low complexity" evidence="1">
    <location>
        <begin position="327"/>
        <end position="363"/>
    </location>
</feature>
<feature type="compositionally biased region" description="Polar residues" evidence="1">
    <location>
        <begin position="277"/>
        <end position="286"/>
    </location>
</feature>
<dbReference type="HOGENOM" id="CLU_691292_0_0_1"/>
<evidence type="ECO:0000313" key="3">
    <source>
        <dbReference type="Proteomes" id="UP000001292"/>
    </source>
</evidence>
<evidence type="ECO:0000313" key="2">
    <source>
        <dbReference type="EMBL" id="EDW45838.1"/>
    </source>
</evidence>